<feature type="region of interest" description="Disordered" evidence="1">
    <location>
        <begin position="52"/>
        <end position="72"/>
    </location>
</feature>
<dbReference type="EMBL" id="JACSQJ010000005">
    <property type="protein sequence ID" value="MBD7988371.1"/>
    <property type="molecule type" value="Genomic_DNA"/>
</dbReference>
<name>A0ABR8UK31_9GAMM</name>
<keyword evidence="3" id="KW-1185">Reference proteome</keyword>
<comment type="caution">
    <text evidence="2">The sequence shown here is derived from an EMBL/GenBank/DDBJ whole genome shotgun (WGS) entry which is preliminary data.</text>
</comment>
<gene>
    <name evidence="2" type="ORF">H9645_10065</name>
</gene>
<sequence length="206" mass="21487">MNIGPDRPDDHPAPLPDTLASGLRALRVDTPPRSDLWPAIAGRLEPRATAAGMATTVSPPPRASRRAVRHPGVRRRNAGYAAAAAVVLAAGIGWQLWPPADAPGTLPPPGTIVATGAVAEADAPLLRAADALAREYQGALREVDAGAANPLAGASHAGVVTTLDAELERSATEVRAALARDPDALHLFHRLQRIYAHRLALSLRQA</sequence>
<protein>
    <submittedName>
        <fullName evidence="2">Uncharacterized protein</fullName>
    </submittedName>
</protein>
<dbReference type="Proteomes" id="UP000647183">
    <property type="component" value="Unassembled WGS sequence"/>
</dbReference>
<accession>A0ABR8UK31</accession>
<feature type="compositionally biased region" description="Basic residues" evidence="1">
    <location>
        <begin position="63"/>
        <end position="72"/>
    </location>
</feature>
<reference evidence="2 3" key="1">
    <citation type="submission" date="2020-08" db="EMBL/GenBank/DDBJ databases">
        <title>A Genomic Blueprint of the Chicken Gut Microbiome.</title>
        <authorList>
            <person name="Gilroy R."/>
            <person name="Ravi A."/>
            <person name="Getino M."/>
            <person name="Pursley I."/>
            <person name="Horton D.L."/>
            <person name="Alikhan N.-F."/>
            <person name="Baker D."/>
            <person name="Gharbi K."/>
            <person name="Hall N."/>
            <person name="Watson M."/>
            <person name="Adriaenssens E.M."/>
            <person name="Foster-Nyarko E."/>
            <person name="Jarju S."/>
            <person name="Secka A."/>
            <person name="Antonio M."/>
            <person name="Oren A."/>
            <person name="Chaudhuri R."/>
            <person name="La Ragione R.M."/>
            <person name="Hildebrand F."/>
            <person name="Pallen M.J."/>
        </authorList>
    </citation>
    <scope>NUCLEOTIDE SEQUENCE [LARGE SCALE GENOMIC DNA]</scope>
    <source>
        <strain evidence="2 3">Sa2BVA3</strain>
    </source>
</reference>
<proteinExistence type="predicted"/>
<dbReference type="RefSeq" id="WP_191729570.1">
    <property type="nucleotide sequence ID" value="NZ_JACSQJ010000005.1"/>
</dbReference>
<evidence type="ECO:0000313" key="2">
    <source>
        <dbReference type="EMBL" id="MBD7988371.1"/>
    </source>
</evidence>
<organism evidence="2 3">
    <name type="scientific">Luteimonas colneyensis</name>
    <dbReference type="NCBI Taxonomy" id="2762230"/>
    <lineage>
        <taxon>Bacteria</taxon>
        <taxon>Pseudomonadati</taxon>
        <taxon>Pseudomonadota</taxon>
        <taxon>Gammaproteobacteria</taxon>
        <taxon>Lysobacterales</taxon>
        <taxon>Lysobacteraceae</taxon>
        <taxon>Luteimonas</taxon>
    </lineage>
</organism>
<evidence type="ECO:0000256" key="1">
    <source>
        <dbReference type="SAM" id="MobiDB-lite"/>
    </source>
</evidence>
<evidence type="ECO:0000313" key="3">
    <source>
        <dbReference type="Proteomes" id="UP000647183"/>
    </source>
</evidence>